<feature type="chain" id="PRO_5018220298" evidence="1">
    <location>
        <begin position="19"/>
        <end position="269"/>
    </location>
</feature>
<protein>
    <submittedName>
        <fullName evidence="2">Uncharacterized protein</fullName>
    </submittedName>
</protein>
<gene>
    <name evidence="2" type="ORF">BpHYR1_051900</name>
</gene>
<dbReference type="EMBL" id="REGN01003114">
    <property type="protein sequence ID" value="RNA24475.1"/>
    <property type="molecule type" value="Genomic_DNA"/>
</dbReference>
<sequence length="269" mass="31300">MTMPFNLFIFLIFTVTNIRVIVNFKKNSILSVTNKIEVVLPIINKRIKTCHLEKSLRYSWIIDFIILNLIIKSQQCFEIIFVQFIMDLGLVFTVLNSNKANCKKFGQQMKFSTRNGVKMQKAFRESGVIQVVAHLDRFKHVIFCDLIGHDFSQFKFAIFQEYIDEDDEEDVDIESLFGSLNDSESEKDPIESIDLDDEEEDSEYFTLTNTESSTFKENNETILSDEEINDELEESFEQINGPGILMTGFSLFKMLDDLGSENEKFEKYI</sequence>
<dbReference type="AlphaFoldDB" id="A0A3M7RMC8"/>
<reference evidence="2 3" key="1">
    <citation type="journal article" date="2018" name="Sci. Rep.">
        <title>Genomic signatures of local adaptation to the degree of environmental predictability in rotifers.</title>
        <authorList>
            <person name="Franch-Gras L."/>
            <person name="Hahn C."/>
            <person name="Garcia-Roger E.M."/>
            <person name="Carmona M.J."/>
            <person name="Serra M."/>
            <person name="Gomez A."/>
        </authorList>
    </citation>
    <scope>NUCLEOTIDE SEQUENCE [LARGE SCALE GENOMIC DNA]</scope>
    <source>
        <strain evidence="2">HYR1</strain>
    </source>
</reference>
<keyword evidence="3" id="KW-1185">Reference proteome</keyword>
<feature type="signal peptide" evidence="1">
    <location>
        <begin position="1"/>
        <end position="18"/>
    </location>
</feature>
<evidence type="ECO:0000256" key="1">
    <source>
        <dbReference type="SAM" id="SignalP"/>
    </source>
</evidence>
<comment type="caution">
    <text evidence="2">The sequence shown here is derived from an EMBL/GenBank/DDBJ whole genome shotgun (WGS) entry which is preliminary data.</text>
</comment>
<keyword evidence="1" id="KW-0732">Signal</keyword>
<evidence type="ECO:0000313" key="3">
    <source>
        <dbReference type="Proteomes" id="UP000276133"/>
    </source>
</evidence>
<organism evidence="2 3">
    <name type="scientific">Brachionus plicatilis</name>
    <name type="common">Marine rotifer</name>
    <name type="synonym">Brachionus muelleri</name>
    <dbReference type="NCBI Taxonomy" id="10195"/>
    <lineage>
        <taxon>Eukaryota</taxon>
        <taxon>Metazoa</taxon>
        <taxon>Spiralia</taxon>
        <taxon>Gnathifera</taxon>
        <taxon>Rotifera</taxon>
        <taxon>Eurotatoria</taxon>
        <taxon>Monogononta</taxon>
        <taxon>Pseudotrocha</taxon>
        <taxon>Ploima</taxon>
        <taxon>Brachionidae</taxon>
        <taxon>Brachionus</taxon>
    </lineage>
</organism>
<dbReference type="Proteomes" id="UP000276133">
    <property type="component" value="Unassembled WGS sequence"/>
</dbReference>
<name>A0A3M7RMC8_BRAPC</name>
<proteinExistence type="predicted"/>
<accession>A0A3M7RMC8</accession>
<evidence type="ECO:0000313" key="2">
    <source>
        <dbReference type="EMBL" id="RNA24475.1"/>
    </source>
</evidence>